<gene>
    <name evidence="2" type="ORF">J3359_16505</name>
</gene>
<dbReference type="EMBL" id="CP071869">
    <property type="protein sequence ID" value="QTE22382.1"/>
    <property type="molecule type" value="Genomic_DNA"/>
</dbReference>
<keyword evidence="3" id="KW-1185">Reference proteome</keyword>
<feature type="transmembrane region" description="Helical" evidence="1">
    <location>
        <begin position="88"/>
        <end position="109"/>
    </location>
</feature>
<dbReference type="RefSeq" id="WP_208078176.1">
    <property type="nucleotide sequence ID" value="NZ_CP071869.1"/>
</dbReference>
<proteinExistence type="predicted"/>
<evidence type="ECO:0000256" key="1">
    <source>
        <dbReference type="SAM" id="Phobius"/>
    </source>
</evidence>
<keyword evidence="1" id="KW-1133">Transmembrane helix</keyword>
<dbReference type="AlphaFoldDB" id="A0A975H6F6"/>
<name>A0A975H6F6_9FLAO</name>
<accession>A0A975H6F6</accession>
<feature type="transmembrane region" description="Helical" evidence="1">
    <location>
        <begin position="169"/>
        <end position="185"/>
    </location>
</feature>
<feature type="transmembrane region" description="Helical" evidence="1">
    <location>
        <begin position="136"/>
        <end position="157"/>
    </location>
</feature>
<organism evidence="2 3">
    <name type="scientific">Polaribacter cellanae</name>
    <dbReference type="NCBI Taxonomy" id="2818493"/>
    <lineage>
        <taxon>Bacteria</taxon>
        <taxon>Pseudomonadati</taxon>
        <taxon>Bacteroidota</taxon>
        <taxon>Flavobacteriia</taxon>
        <taxon>Flavobacteriales</taxon>
        <taxon>Flavobacteriaceae</taxon>
    </lineage>
</organism>
<dbReference type="Proteomes" id="UP000663920">
    <property type="component" value="Chromosome"/>
</dbReference>
<protein>
    <submittedName>
        <fullName evidence="2">Uncharacterized protein</fullName>
    </submittedName>
</protein>
<dbReference type="KEGG" id="pcea:J3359_16505"/>
<evidence type="ECO:0000313" key="2">
    <source>
        <dbReference type="EMBL" id="QTE22382.1"/>
    </source>
</evidence>
<feature type="transmembrane region" description="Helical" evidence="1">
    <location>
        <begin position="54"/>
        <end position="76"/>
    </location>
</feature>
<sequence>MNTSINKSLSFFSKCLVLYLVLLLVEGKYRIDFLNNHFNSKYINIIKLSSNVNMIITSLFVIFIIILILIICYFVIEIFDFNISMNSVIQAFALITLIFTVFQFIRLFIDFTMLKLPISNLIDDNSFFAELKTTKWFHYITILDYLMILVGIFVLGLEIYIQEEKKNSFEIFCISGVFLICYSVIMI</sequence>
<keyword evidence="1" id="KW-0812">Transmembrane</keyword>
<keyword evidence="1" id="KW-0472">Membrane</keyword>
<reference evidence="2 3" key="1">
    <citation type="submission" date="2021-03" db="EMBL/GenBank/DDBJ databases">
        <title>Complete genome of Polaribacter_sp.SM13.</title>
        <authorList>
            <person name="Jeong S.W."/>
            <person name="Bae J.W."/>
        </authorList>
    </citation>
    <scope>NUCLEOTIDE SEQUENCE [LARGE SCALE GENOMIC DNA]</scope>
    <source>
        <strain evidence="2 3">SM13</strain>
    </source>
</reference>
<evidence type="ECO:0000313" key="3">
    <source>
        <dbReference type="Proteomes" id="UP000663920"/>
    </source>
</evidence>